<proteinExistence type="predicted"/>
<evidence type="ECO:0000313" key="1">
    <source>
        <dbReference type="EMBL" id="ODN73752.1"/>
    </source>
</evidence>
<dbReference type="EMBL" id="AWGJ01000012">
    <property type="protein sequence ID" value="ODN73752.1"/>
    <property type="molecule type" value="Genomic_DNA"/>
</dbReference>
<organism evidence="1 2">
    <name type="scientific">Cryptococcus amylolentus CBS 6039</name>
    <dbReference type="NCBI Taxonomy" id="1295533"/>
    <lineage>
        <taxon>Eukaryota</taxon>
        <taxon>Fungi</taxon>
        <taxon>Dikarya</taxon>
        <taxon>Basidiomycota</taxon>
        <taxon>Agaricomycotina</taxon>
        <taxon>Tremellomycetes</taxon>
        <taxon>Tremellales</taxon>
        <taxon>Cryptococcaceae</taxon>
        <taxon>Cryptococcus</taxon>
    </lineage>
</organism>
<sequence>MLELLLDKTDQETSFLLPRWYFESRICQGRSGLEDEWQSVSSKSCRESAYGWTFRVYGMHYTAKTRMYSYNQYFDFQACNIRAESDFRVILRVRRSKQAEPLLPDCPCPLDRVKHSEQYMEGNSPTSMHSMIRLREKSDRSCRSLVMIVLPVTREWDQNALE</sequence>
<gene>
    <name evidence="1" type="ORF">L202_07287</name>
</gene>
<comment type="caution">
    <text evidence="1">The sequence shown here is derived from an EMBL/GenBank/DDBJ whole genome shotgun (WGS) entry which is preliminary data.</text>
</comment>
<dbReference type="Proteomes" id="UP000094065">
    <property type="component" value="Unassembled WGS sequence"/>
</dbReference>
<dbReference type="GeneID" id="30158596"/>
<keyword evidence="2" id="KW-1185">Reference proteome</keyword>
<protein>
    <submittedName>
        <fullName evidence="1">Uncharacterized protein</fullName>
    </submittedName>
</protein>
<reference evidence="1 2" key="1">
    <citation type="submission" date="2016-06" db="EMBL/GenBank/DDBJ databases">
        <title>Evolution of pathogenesis and genome organization in the Tremellales.</title>
        <authorList>
            <person name="Cuomo C."/>
            <person name="Litvintseva A."/>
            <person name="Heitman J."/>
            <person name="Chen Y."/>
            <person name="Sun S."/>
            <person name="Springer D."/>
            <person name="Dromer F."/>
            <person name="Young S."/>
            <person name="Zeng Q."/>
            <person name="Chapman S."/>
            <person name="Gujja S."/>
            <person name="Saif S."/>
            <person name="Birren B."/>
        </authorList>
    </citation>
    <scope>NUCLEOTIDE SEQUENCE [LARGE SCALE GENOMIC DNA]</scope>
    <source>
        <strain evidence="1 2">CBS 6039</strain>
    </source>
</reference>
<dbReference type="RefSeq" id="XP_018989614.1">
    <property type="nucleotide sequence ID" value="XM_019141971.1"/>
</dbReference>
<name>A0A1E3HBN3_9TREE</name>
<evidence type="ECO:0000313" key="2">
    <source>
        <dbReference type="Proteomes" id="UP000094065"/>
    </source>
</evidence>
<dbReference type="AlphaFoldDB" id="A0A1E3HBN3"/>
<accession>A0A1E3HBN3</accession>